<dbReference type="AlphaFoldDB" id="A0A8H7QM65"/>
<evidence type="ECO:0000313" key="4">
    <source>
        <dbReference type="Proteomes" id="UP000603453"/>
    </source>
</evidence>
<sequence>MGCCNSKPDANNVQEQAHENQTRNVNTQVPPIVITKAQSVTSRESLLASTSANAISTQSDEPLEKPPARKEEQAYDEPPAFNEEEEETATRKATLDLKPVIIAPQPTTTTTTTTEPTTTTTEPITTTIIPEAESTTHTSPNHTTQPLWTILVRLTSSAQDIAVDIPTSAPFMTVADLKQKITLNSDQQIKLIHLGRILQDNFHLVPSTTEISNKADTIKVSNRGVIQAMIYKV</sequence>
<feature type="compositionally biased region" description="Low complexity" evidence="1">
    <location>
        <begin position="101"/>
        <end position="121"/>
    </location>
</feature>
<comment type="caution">
    <text evidence="3">The sequence shown here is derived from an EMBL/GenBank/DDBJ whole genome shotgun (WGS) entry which is preliminary data.</text>
</comment>
<reference evidence="3" key="1">
    <citation type="submission" date="2020-12" db="EMBL/GenBank/DDBJ databases">
        <title>Metabolic potential, ecology and presence of endohyphal bacteria is reflected in genomic diversity of Mucoromycotina.</title>
        <authorList>
            <person name="Muszewska A."/>
            <person name="Okrasinska A."/>
            <person name="Steczkiewicz K."/>
            <person name="Drgas O."/>
            <person name="Orlowska M."/>
            <person name="Perlinska-Lenart U."/>
            <person name="Aleksandrzak-Piekarczyk T."/>
            <person name="Szatraj K."/>
            <person name="Zielenkiewicz U."/>
            <person name="Pilsyk S."/>
            <person name="Malc E."/>
            <person name="Mieczkowski P."/>
            <person name="Kruszewska J.S."/>
            <person name="Biernat P."/>
            <person name="Pawlowska J."/>
        </authorList>
    </citation>
    <scope>NUCLEOTIDE SEQUENCE</scope>
    <source>
        <strain evidence="3">WA0000017839</strain>
    </source>
</reference>
<protein>
    <recommendedName>
        <fullName evidence="2">DSC E3 ubiquitin ligase complex subunit 3 ubiquitin-like domain-containing protein</fullName>
    </recommendedName>
</protein>
<feature type="region of interest" description="Disordered" evidence="1">
    <location>
        <begin position="1"/>
        <end position="121"/>
    </location>
</feature>
<accession>A0A8H7QM65</accession>
<name>A0A8H7QM65_9FUNG</name>
<dbReference type="EMBL" id="JAEPRD010000186">
    <property type="protein sequence ID" value="KAG2194839.1"/>
    <property type="molecule type" value="Genomic_DNA"/>
</dbReference>
<organism evidence="3 4">
    <name type="scientific">Mucor saturninus</name>
    <dbReference type="NCBI Taxonomy" id="64648"/>
    <lineage>
        <taxon>Eukaryota</taxon>
        <taxon>Fungi</taxon>
        <taxon>Fungi incertae sedis</taxon>
        <taxon>Mucoromycota</taxon>
        <taxon>Mucoromycotina</taxon>
        <taxon>Mucoromycetes</taxon>
        <taxon>Mucorales</taxon>
        <taxon>Mucorineae</taxon>
        <taxon>Mucoraceae</taxon>
        <taxon>Mucor</taxon>
    </lineage>
</organism>
<dbReference type="SUPFAM" id="SSF54236">
    <property type="entry name" value="Ubiquitin-like"/>
    <property type="match status" value="1"/>
</dbReference>
<dbReference type="InterPro" id="IPR029071">
    <property type="entry name" value="Ubiquitin-like_domsf"/>
</dbReference>
<evidence type="ECO:0000313" key="3">
    <source>
        <dbReference type="EMBL" id="KAG2194839.1"/>
    </source>
</evidence>
<dbReference type="Pfam" id="PF10302">
    <property type="entry name" value="Dsc3_N"/>
    <property type="match status" value="1"/>
</dbReference>
<keyword evidence="4" id="KW-1185">Reference proteome</keyword>
<proteinExistence type="predicted"/>
<dbReference type="Gene3D" id="3.10.20.90">
    <property type="entry name" value="Phosphatidylinositol 3-kinase Catalytic Subunit, Chain A, domain 1"/>
    <property type="match status" value="1"/>
</dbReference>
<dbReference type="Proteomes" id="UP000603453">
    <property type="component" value="Unassembled WGS sequence"/>
</dbReference>
<evidence type="ECO:0000259" key="2">
    <source>
        <dbReference type="Pfam" id="PF10302"/>
    </source>
</evidence>
<evidence type="ECO:0000256" key="1">
    <source>
        <dbReference type="SAM" id="MobiDB-lite"/>
    </source>
</evidence>
<feature type="compositionally biased region" description="Polar residues" evidence="1">
    <location>
        <begin position="36"/>
        <end position="60"/>
    </location>
</feature>
<dbReference type="OrthoDB" id="1043111at2759"/>
<feature type="compositionally biased region" description="Basic and acidic residues" evidence="1">
    <location>
        <begin position="62"/>
        <end position="73"/>
    </location>
</feature>
<feature type="domain" description="DSC E3 ubiquitin ligase complex subunit 3 ubiquitin-like" evidence="2">
    <location>
        <begin position="149"/>
        <end position="214"/>
    </location>
</feature>
<dbReference type="InterPro" id="IPR019413">
    <property type="entry name" value="Dsc3_ub-like_dom"/>
</dbReference>
<gene>
    <name evidence="3" type="ORF">INT47_007901</name>
</gene>